<dbReference type="OrthoDB" id="9784671at2"/>
<dbReference type="AlphaFoldDB" id="A0A211YX69"/>
<dbReference type="EMBL" id="NHON01000146">
    <property type="protein sequence ID" value="OWJ57625.1"/>
    <property type="molecule type" value="Genomic_DNA"/>
</dbReference>
<feature type="transmembrane region" description="Helical" evidence="8">
    <location>
        <begin position="300"/>
        <end position="321"/>
    </location>
</feature>
<dbReference type="STRING" id="1122125.GCA_000423185_02223"/>
<dbReference type="RefSeq" id="WP_088157466.1">
    <property type="nucleotide sequence ID" value="NZ_NHON01000146.1"/>
</dbReference>
<protein>
    <recommendedName>
        <fullName evidence="9">ABC transmembrane type-2 domain-containing protein</fullName>
    </recommendedName>
</protein>
<evidence type="ECO:0000256" key="5">
    <source>
        <dbReference type="ARBA" id="ARBA00022692"/>
    </source>
</evidence>
<dbReference type="GO" id="GO:0005886">
    <property type="term" value="C:plasma membrane"/>
    <property type="evidence" value="ECO:0007669"/>
    <property type="project" value="UniProtKB-SubCell"/>
</dbReference>
<feature type="transmembrane region" description="Helical" evidence="8">
    <location>
        <begin position="364"/>
        <end position="381"/>
    </location>
</feature>
<evidence type="ECO:0000256" key="8">
    <source>
        <dbReference type="SAM" id="Phobius"/>
    </source>
</evidence>
<feature type="transmembrane region" description="Helical" evidence="8">
    <location>
        <begin position="38"/>
        <end position="56"/>
    </location>
</feature>
<gene>
    <name evidence="10" type="ORF">BWR60_34060</name>
</gene>
<name>A0A211YX69_9PROT</name>
<organism evidence="10 11">
    <name type="scientific">Inquilinus limosus</name>
    <dbReference type="NCBI Taxonomy" id="171674"/>
    <lineage>
        <taxon>Bacteria</taxon>
        <taxon>Pseudomonadati</taxon>
        <taxon>Pseudomonadota</taxon>
        <taxon>Alphaproteobacteria</taxon>
        <taxon>Rhodospirillales</taxon>
        <taxon>Rhodospirillaceae</taxon>
        <taxon>Inquilinus</taxon>
    </lineage>
</organism>
<comment type="subcellular location">
    <subcellularLocation>
        <location evidence="1">Cell membrane</location>
        <topology evidence="1">Multi-pass membrane protein</topology>
    </subcellularLocation>
</comment>
<keyword evidence="3" id="KW-0813">Transport</keyword>
<evidence type="ECO:0000313" key="10">
    <source>
        <dbReference type="EMBL" id="OWJ57625.1"/>
    </source>
</evidence>
<comment type="similarity">
    <text evidence="2">Belongs to the ABC-2 integral membrane protein family.</text>
</comment>
<dbReference type="GO" id="GO:0140359">
    <property type="term" value="F:ABC-type transporter activity"/>
    <property type="evidence" value="ECO:0007669"/>
    <property type="project" value="InterPro"/>
</dbReference>
<feature type="transmembrane region" description="Helical" evidence="8">
    <location>
        <begin position="192"/>
        <end position="214"/>
    </location>
</feature>
<feature type="domain" description="ABC transmembrane type-2" evidence="9">
    <location>
        <begin position="144"/>
        <end position="384"/>
    </location>
</feature>
<keyword evidence="7 8" id="KW-0472">Membrane</keyword>
<evidence type="ECO:0000259" key="9">
    <source>
        <dbReference type="PROSITE" id="PS51012"/>
    </source>
</evidence>
<keyword evidence="4" id="KW-1003">Cell membrane</keyword>
<dbReference type="PANTHER" id="PTHR30294:SF29">
    <property type="entry name" value="MULTIDRUG ABC TRANSPORTER PERMEASE YBHS-RELATED"/>
    <property type="match status" value="1"/>
</dbReference>
<dbReference type="Pfam" id="PF12698">
    <property type="entry name" value="ABC2_membrane_3"/>
    <property type="match status" value="1"/>
</dbReference>
<evidence type="ECO:0000256" key="1">
    <source>
        <dbReference type="ARBA" id="ARBA00004651"/>
    </source>
</evidence>
<feature type="transmembrane region" description="Helical" evidence="8">
    <location>
        <begin position="271"/>
        <end position="294"/>
    </location>
</feature>
<dbReference type="Proteomes" id="UP000196655">
    <property type="component" value="Unassembled WGS sequence"/>
</dbReference>
<accession>A0A211YX69</accession>
<dbReference type="PANTHER" id="PTHR30294">
    <property type="entry name" value="MEMBRANE COMPONENT OF ABC TRANSPORTER YHHJ-RELATED"/>
    <property type="match status" value="1"/>
</dbReference>
<dbReference type="InterPro" id="IPR013525">
    <property type="entry name" value="ABC2_TM"/>
</dbReference>
<dbReference type="PROSITE" id="PS51012">
    <property type="entry name" value="ABC_TM2"/>
    <property type="match status" value="1"/>
</dbReference>
<comment type="caution">
    <text evidence="10">The sequence shown here is derived from an EMBL/GenBank/DDBJ whole genome shotgun (WGS) entry which is preliminary data.</text>
</comment>
<keyword evidence="11" id="KW-1185">Reference proteome</keyword>
<dbReference type="InterPro" id="IPR051449">
    <property type="entry name" value="ABC-2_transporter_component"/>
</dbReference>
<evidence type="ECO:0000256" key="2">
    <source>
        <dbReference type="ARBA" id="ARBA00007783"/>
    </source>
</evidence>
<feature type="transmembrane region" description="Helical" evidence="8">
    <location>
        <begin position="243"/>
        <end position="264"/>
    </location>
</feature>
<evidence type="ECO:0000256" key="4">
    <source>
        <dbReference type="ARBA" id="ARBA00022475"/>
    </source>
</evidence>
<keyword evidence="5 8" id="KW-0812">Transmembrane</keyword>
<evidence type="ECO:0000256" key="6">
    <source>
        <dbReference type="ARBA" id="ARBA00022989"/>
    </source>
</evidence>
<evidence type="ECO:0000313" key="11">
    <source>
        <dbReference type="Proteomes" id="UP000196655"/>
    </source>
</evidence>
<evidence type="ECO:0000256" key="7">
    <source>
        <dbReference type="ARBA" id="ARBA00023136"/>
    </source>
</evidence>
<keyword evidence="6 8" id="KW-1133">Transmembrane helix</keyword>
<evidence type="ECO:0000256" key="3">
    <source>
        <dbReference type="ARBA" id="ARBA00022448"/>
    </source>
</evidence>
<reference evidence="11" key="1">
    <citation type="submission" date="2017-05" db="EMBL/GenBank/DDBJ databases">
        <authorList>
            <person name="Macchi M."/>
            <person name="Festa S."/>
            <person name="Coppotelli B.M."/>
            <person name="Morelli I.S."/>
        </authorList>
    </citation>
    <scope>NUCLEOTIDE SEQUENCE [LARGE SCALE GENOMIC DNA]</scope>
    <source>
        <strain evidence="11">I</strain>
    </source>
</reference>
<sequence length="386" mass="41376">MTPSVHDAPAHSRADRLRRFGALLRKESRQILRDPSSLLIAVVLPVLLLFLFGYALSLDADHTRVGVAVESPGPEARDLAAAFQASRYFDARIGTDRRQFADDLVTNRVKGVIVIPATFAAEAARPGGSPQIQILVDGTDPNTANFVMAYAQGVLSGWRAMRAAGQGADGAPAIDVEQRVWFNQELVSRNTLVPGAIAIVMTMIGTLLTALVVAREWERGTMEAMMATPVTAAELLAGKVLPYFALGLASLTLCAFVAVVLFGVPFRGSIGALYLVSAAFLCPALGLGLIISSATKNQFLASQLALVAGFLPAFLLSGFLFEIGSMPEPIQWITTILPARYYVPALQTVFLAGDIWPLYLRNMAVLLVEGAILLALAARLMRKRLA</sequence>
<proteinExistence type="inferred from homology"/>
<dbReference type="InterPro" id="IPR047817">
    <property type="entry name" value="ABC2_TM_bact-type"/>
</dbReference>